<sequence>MQKISQGSRQNMKESPGTSRICPAIKSFFSEKVSGICISSTKHKRLDPKLERKLMEAINRRASSGQRTFRSINSIIMRFPHFKEGLRNIKQVFEQYDEDSNGTIDRDEFNKCLDDLQVHLTKKEKDDIFQACDVDGIEGIQLNEFIVLLCLVYLLMEPSDYATLKLGSQHEATFDAIVEAFLFFDKNGDGKLNRKELVKALNDPSPWEKSPGHVNRKRFKEMDWTNSGKIGFKEFVFTLNDWVGVSGDDDHAHFK</sequence>
<dbReference type="InterPro" id="IPR002048">
    <property type="entry name" value="EF_hand_dom"/>
</dbReference>
<accession>A0AAP0PXH5</accession>
<dbReference type="CDD" id="cd00051">
    <property type="entry name" value="EFh"/>
    <property type="match status" value="2"/>
</dbReference>
<feature type="domain" description="EF-hand" evidence="2">
    <location>
        <begin position="84"/>
        <end position="119"/>
    </location>
</feature>
<feature type="domain" description="EF-hand" evidence="2">
    <location>
        <begin position="172"/>
        <end position="207"/>
    </location>
</feature>
<keyword evidence="1" id="KW-0106">Calcium</keyword>
<dbReference type="PROSITE" id="PS50222">
    <property type="entry name" value="EF_HAND_2"/>
    <property type="match status" value="2"/>
</dbReference>
<evidence type="ECO:0000256" key="1">
    <source>
        <dbReference type="ARBA" id="ARBA00022837"/>
    </source>
</evidence>
<organism evidence="3 4">
    <name type="scientific">Stephania yunnanensis</name>
    <dbReference type="NCBI Taxonomy" id="152371"/>
    <lineage>
        <taxon>Eukaryota</taxon>
        <taxon>Viridiplantae</taxon>
        <taxon>Streptophyta</taxon>
        <taxon>Embryophyta</taxon>
        <taxon>Tracheophyta</taxon>
        <taxon>Spermatophyta</taxon>
        <taxon>Magnoliopsida</taxon>
        <taxon>Ranunculales</taxon>
        <taxon>Menispermaceae</taxon>
        <taxon>Menispermoideae</taxon>
        <taxon>Cissampelideae</taxon>
        <taxon>Stephania</taxon>
    </lineage>
</organism>
<evidence type="ECO:0000313" key="3">
    <source>
        <dbReference type="EMBL" id="KAK9160028.1"/>
    </source>
</evidence>
<proteinExistence type="predicted"/>
<protein>
    <recommendedName>
        <fullName evidence="2">EF-hand domain-containing protein</fullName>
    </recommendedName>
</protein>
<dbReference type="SMART" id="SM00054">
    <property type="entry name" value="EFh"/>
    <property type="match status" value="3"/>
</dbReference>
<dbReference type="Proteomes" id="UP001420932">
    <property type="component" value="Unassembled WGS sequence"/>
</dbReference>
<dbReference type="AlphaFoldDB" id="A0AAP0PXH5"/>
<dbReference type="InterPro" id="IPR011992">
    <property type="entry name" value="EF-hand-dom_pair"/>
</dbReference>
<comment type="caution">
    <text evidence="3">The sequence shown here is derived from an EMBL/GenBank/DDBJ whole genome shotgun (WGS) entry which is preliminary data.</text>
</comment>
<evidence type="ECO:0000259" key="2">
    <source>
        <dbReference type="PROSITE" id="PS50222"/>
    </source>
</evidence>
<dbReference type="GO" id="GO:0005509">
    <property type="term" value="F:calcium ion binding"/>
    <property type="evidence" value="ECO:0007669"/>
    <property type="project" value="InterPro"/>
</dbReference>
<dbReference type="EMBL" id="JBBNAF010000003">
    <property type="protein sequence ID" value="KAK9160028.1"/>
    <property type="molecule type" value="Genomic_DNA"/>
</dbReference>
<dbReference type="InterPro" id="IPR052591">
    <property type="entry name" value="CML21-like"/>
</dbReference>
<dbReference type="Gene3D" id="1.10.238.10">
    <property type="entry name" value="EF-hand"/>
    <property type="match status" value="1"/>
</dbReference>
<dbReference type="InterPro" id="IPR018247">
    <property type="entry name" value="EF_Hand_1_Ca_BS"/>
</dbReference>
<name>A0AAP0PXH5_9MAGN</name>
<dbReference type="PROSITE" id="PS00018">
    <property type="entry name" value="EF_HAND_1"/>
    <property type="match status" value="2"/>
</dbReference>
<reference evidence="3 4" key="1">
    <citation type="submission" date="2024-01" db="EMBL/GenBank/DDBJ databases">
        <title>Genome assemblies of Stephania.</title>
        <authorList>
            <person name="Yang L."/>
        </authorList>
    </citation>
    <scope>NUCLEOTIDE SEQUENCE [LARGE SCALE GENOMIC DNA]</scope>
    <source>
        <strain evidence="3">YNDBR</strain>
        <tissue evidence="3">Leaf</tissue>
    </source>
</reference>
<dbReference type="SUPFAM" id="SSF47473">
    <property type="entry name" value="EF-hand"/>
    <property type="match status" value="1"/>
</dbReference>
<dbReference type="PANTHER" id="PTHR23064">
    <property type="entry name" value="TROPONIN"/>
    <property type="match status" value="1"/>
</dbReference>
<dbReference type="Pfam" id="PF13499">
    <property type="entry name" value="EF-hand_7"/>
    <property type="match status" value="2"/>
</dbReference>
<evidence type="ECO:0000313" key="4">
    <source>
        <dbReference type="Proteomes" id="UP001420932"/>
    </source>
</evidence>
<gene>
    <name evidence="3" type="ORF">Syun_006369</name>
</gene>
<keyword evidence="4" id="KW-1185">Reference proteome</keyword>